<comment type="caution">
    <text evidence="1">The sequence shown here is derived from an EMBL/GenBank/DDBJ whole genome shotgun (WGS) entry which is preliminary data.</text>
</comment>
<gene>
    <name evidence="1" type="ORF">EXU48_23945</name>
</gene>
<protein>
    <submittedName>
        <fullName evidence="1">Uncharacterized protein</fullName>
    </submittedName>
</protein>
<dbReference type="RefSeq" id="WP_133110223.1">
    <property type="nucleotide sequence ID" value="NZ_SMNA01000020.1"/>
</dbReference>
<evidence type="ECO:0000313" key="1">
    <source>
        <dbReference type="EMBL" id="TDE88176.1"/>
    </source>
</evidence>
<dbReference type="Proteomes" id="UP000504882">
    <property type="component" value="Unassembled WGS sequence"/>
</dbReference>
<reference evidence="1 2" key="1">
    <citation type="submission" date="2019-03" db="EMBL/GenBank/DDBJ databases">
        <title>Genomic features of bacteria from cold environments.</title>
        <authorList>
            <person name="Shen L."/>
        </authorList>
    </citation>
    <scope>NUCLEOTIDE SEQUENCE [LARGE SCALE GENOMIC DNA]</scope>
    <source>
        <strain evidence="2">T3246-1</strain>
    </source>
</reference>
<keyword evidence="2" id="KW-1185">Reference proteome</keyword>
<evidence type="ECO:0000313" key="2">
    <source>
        <dbReference type="Proteomes" id="UP000504882"/>
    </source>
</evidence>
<sequence>MSSPQSKPLRLLAIPAKMYSRSVVRYPYQTNSDYAHAYHFAAKRLAGTFSSQPEDDLILLPFLLLYRHAYELRLKSLIQFLVQTRMTYREGVTPELTEAGSDERLKQEFEHRLYQLLNESKTHYAALNLPDAFPPAVETVIAMLHEADGTGQAFRYAGQLPETQEHTDFPDLAKLLDEQYNTLSVVEDYVEGCYLPMPTLTELA</sequence>
<organism evidence="1 2">
    <name type="scientific">Occultella glacieicola</name>
    <dbReference type="NCBI Taxonomy" id="2518684"/>
    <lineage>
        <taxon>Bacteria</taxon>
        <taxon>Bacillati</taxon>
        <taxon>Actinomycetota</taxon>
        <taxon>Actinomycetes</taxon>
        <taxon>Micrococcales</taxon>
        <taxon>Ruaniaceae</taxon>
        <taxon>Occultella</taxon>
    </lineage>
</organism>
<proteinExistence type="predicted"/>
<name>A0ABY2DWM2_9MICO</name>
<dbReference type="EMBL" id="SMNA01000020">
    <property type="protein sequence ID" value="TDE88176.1"/>
    <property type="molecule type" value="Genomic_DNA"/>
</dbReference>
<accession>A0ABY2DWM2</accession>